<feature type="domain" description="SHSP" evidence="4">
    <location>
        <begin position="41"/>
        <end position="156"/>
    </location>
</feature>
<dbReference type="Proteomes" id="UP000886520">
    <property type="component" value="Chromosome 20"/>
</dbReference>
<reference evidence="5" key="1">
    <citation type="submission" date="2021-01" db="EMBL/GenBank/DDBJ databases">
        <title>Adiantum capillus-veneris genome.</title>
        <authorList>
            <person name="Fang Y."/>
            <person name="Liao Q."/>
        </authorList>
    </citation>
    <scope>NUCLEOTIDE SEQUENCE</scope>
    <source>
        <strain evidence="5">H3</strain>
        <tissue evidence="5">Leaf</tissue>
    </source>
</reference>
<proteinExistence type="inferred from homology"/>
<dbReference type="OrthoDB" id="5511210at2759"/>
<comment type="caution">
    <text evidence="5">The sequence shown here is derived from an EMBL/GenBank/DDBJ whole genome shotgun (WGS) entry which is preliminary data.</text>
</comment>
<protein>
    <recommendedName>
        <fullName evidence="4">SHSP domain-containing protein</fullName>
    </recommendedName>
</protein>
<keyword evidence="6" id="KW-1185">Reference proteome</keyword>
<evidence type="ECO:0000313" key="6">
    <source>
        <dbReference type="Proteomes" id="UP000886520"/>
    </source>
</evidence>
<organism evidence="5 6">
    <name type="scientific">Adiantum capillus-veneris</name>
    <name type="common">Maidenhair fern</name>
    <dbReference type="NCBI Taxonomy" id="13818"/>
    <lineage>
        <taxon>Eukaryota</taxon>
        <taxon>Viridiplantae</taxon>
        <taxon>Streptophyta</taxon>
        <taxon>Embryophyta</taxon>
        <taxon>Tracheophyta</taxon>
        <taxon>Polypodiopsida</taxon>
        <taxon>Polypodiidae</taxon>
        <taxon>Polypodiales</taxon>
        <taxon>Pteridineae</taxon>
        <taxon>Pteridaceae</taxon>
        <taxon>Vittarioideae</taxon>
        <taxon>Adiantum</taxon>
    </lineage>
</organism>
<comment type="similarity">
    <text evidence="2 3">Belongs to the small heat shock protein (HSP20) family.</text>
</comment>
<dbReference type="PANTHER" id="PTHR11527">
    <property type="entry name" value="HEAT-SHOCK PROTEIN 20 FAMILY MEMBER"/>
    <property type="match status" value="1"/>
</dbReference>
<evidence type="ECO:0000256" key="2">
    <source>
        <dbReference type="PROSITE-ProRule" id="PRU00285"/>
    </source>
</evidence>
<evidence type="ECO:0000256" key="3">
    <source>
        <dbReference type="RuleBase" id="RU003616"/>
    </source>
</evidence>
<dbReference type="InterPro" id="IPR008978">
    <property type="entry name" value="HSP20-like_chaperone"/>
</dbReference>
<dbReference type="AlphaFoldDB" id="A0A9D4UAF8"/>
<sequence length="157" mass="17588">MALTLFGGRRSDIDPFGYMMLDPFSLPSLLSFPNNPSFARDVSAVASTQVDWKETPDAHIFKVNLPGLSKDDVKVQVENGNVLQISGKRKIEEKASTDRWHRVERAHGSFLRRFRLPKNAKLDEVKASMDNGVLSVIVLKATPPEHKSEVRDISISE</sequence>
<dbReference type="Gene3D" id="2.60.40.790">
    <property type="match status" value="1"/>
</dbReference>
<gene>
    <name evidence="5" type="ORF">GOP47_0020980</name>
</gene>
<evidence type="ECO:0000256" key="1">
    <source>
        <dbReference type="ARBA" id="ARBA00023016"/>
    </source>
</evidence>
<dbReference type="CDD" id="cd06472">
    <property type="entry name" value="ACD_ScHsp26_like"/>
    <property type="match status" value="1"/>
</dbReference>
<dbReference type="SUPFAM" id="SSF49764">
    <property type="entry name" value="HSP20-like chaperones"/>
    <property type="match status" value="1"/>
</dbReference>
<dbReference type="InterPro" id="IPR031107">
    <property type="entry name" value="Small_HSP"/>
</dbReference>
<dbReference type="Pfam" id="PF00011">
    <property type="entry name" value="HSP20"/>
    <property type="match status" value="1"/>
</dbReference>
<accession>A0A9D4UAF8</accession>
<evidence type="ECO:0000259" key="4">
    <source>
        <dbReference type="PROSITE" id="PS01031"/>
    </source>
</evidence>
<dbReference type="EMBL" id="JABFUD020000020">
    <property type="protein sequence ID" value="KAI5064310.1"/>
    <property type="molecule type" value="Genomic_DNA"/>
</dbReference>
<name>A0A9D4UAF8_ADICA</name>
<dbReference type="PROSITE" id="PS01031">
    <property type="entry name" value="SHSP"/>
    <property type="match status" value="1"/>
</dbReference>
<dbReference type="InterPro" id="IPR002068">
    <property type="entry name" value="A-crystallin/Hsp20_dom"/>
</dbReference>
<keyword evidence="1" id="KW-0346">Stress response</keyword>
<evidence type="ECO:0000313" key="5">
    <source>
        <dbReference type="EMBL" id="KAI5064310.1"/>
    </source>
</evidence>